<keyword evidence="8" id="KW-0732">Signal</keyword>
<evidence type="ECO:0000256" key="5">
    <source>
        <dbReference type="ARBA" id="ARBA00023204"/>
    </source>
</evidence>
<dbReference type="GO" id="GO:0006260">
    <property type="term" value="P:DNA replication"/>
    <property type="evidence" value="ECO:0007669"/>
    <property type="project" value="UniProtKB-KW"/>
</dbReference>
<sequence length="573" mass="64040">MQRRAAAIMALIFSGTVAAQCPVWSSGRAEKEIDALNRQLSIWDRAYYRDGKSPVEDYEYDALRERLARWRHCFQSHHRSPAAIGVARGRMAHPVAHVGVRKLPGEAELARWMQQSSGPYWVQPKVDGIAVTLVYRRGMLQQLISRGDGVQGEDWTARASAIPAIPASLPEPLSLVLQGELFLRMKNHRQAVQGSVNARAQVAGALRRKHPGPLLSHIGLFVWAWPDGPLTMPARQKRLAALGFPLSSQWTQAVSGVAEVAAWRQRWYRAPLPFASDGIVVHREPTLAGADWRPGRGDWAVAWKYQPPQTVAEVEAVEFSLGRTGRIAVVLRLRPQNLDDKQLRHVSLGTLARWRKADIVAGDQVSVSLAGLGIPRFDRVVWRTQARVYPTPPDESRFNARSCLMLTAGCEAQLLARLDWLGSRGVLDINGLSQRYWQQLIQSGGVTHLFSWLGLSEAQIAMLPGISPFRASWLWHRFNLTRRQPLQRWIKALGIPLPQRALKALHESSWSALMAKTPAEWRTLPGVGPVLARRISNWFADETVRQLITFLLAQGVPAPTSPERWINGRGADS</sequence>
<dbReference type="Gene3D" id="1.10.287.610">
    <property type="entry name" value="Helix hairpin bin"/>
    <property type="match status" value="1"/>
</dbReference>
<comment type="catalytic activity">
    <reaction evidence="6 7">
        <text>NAD(+) + (deoxyribonucleotide)n-3'-hydroxyl + 5'-phospho-(deoxyribonucleotide)m = (deoxyribonucleotide)n+m + AMP + beta-nicotinamide D-nucleotide.</text>
        <dbReference type="EC" id="6.5.1.2"/>
    </reaction>
</comment>
<evidence type="ECO:0000256" key="6">
    <source>
        <dbReference type="ARBA" id="ARBA00034005"/>
    </source>
</evidence>
<evidence type="ECO:0000256" key="1">
    <source>
        <dbReference type="ARBA" id="ARBA00022598"/>
    </source>
</evidence>
<dbReference type="OrthoDB" id="9759736at2"/>
<keyword evidence="1 7" id="KW-0436">Ligase</keyword>
<dbReference type="GO" id="GO:0006281">
    <property type="term" value="P:DNA repair"/>
    <property type="evidence" value="ECO:0007669"/>
    <property type="project" value="UniProtKB-KW"/>
</dbReference>
<proteinExistence type="inferred from homology"/>
<dbReference type="STRING" id="1926881.BTJ39_21120"/>
<dbReference type="InterPro" id="IPR012340">
    <property type="entry name" value="NA-bd_OB-fold"/>
</dbReference>
<dbReference type="Proteomes" id="UP000190667">
    <property type="component" value="Unassembled WGS sequence"/>
</dbReference>
<evidence type="ECO:0000256" key="3">
    <source>
        <dbReference type="ARBA" id="ARBA00022763"/>
    </source>
</evidence>
<dbReference type="Gene3D" id="1.10.150.20">
    <property type="entry name" value="5' to 3' exonuclease, C-terminal subdomain"/>
    <property type="match status" value="2"/>
</dbReference>
<protein>
    <recommendedName>
        <fullName evidence="7">DNA ligase B</fullName>
        <ecNumber evidence="7">6.5.1.2</ecNumber>
    </recommendedName>
    <alternativeName>
        <fullName evidence="7">Polydeoxyribonucleotide synthase [NAD(+)] B</fullName>
    </alternativeName>
</protein>
<keyword evidence="3 7" id="KW-0227">DNA damage</keyword>
<dbReference type="HAMAP" id="MF_01587">
    <property type="entry name" value="DNA_ligase_B"/>
    <property type="match status" value="1"/>
</dbReference>
<dbReference type="SUPFAM" id="SSF56091">
    <property type="entry name" value="DNA ligase/mRNA capping enzyme, catalytic domain"/>
    <property type="match status" value="1"/>
</dbReference>
<gene>
    <name evidence="7" type="primary">ligB</name>
    <name evidence="10" type="ORF">BTJ39_21120</name>
</gene>
<feature type="chain" id="PRO_5012345630" description="DNA ligase B" evidence="8">
    <location>
        <begin position="20"/>
        <end position="573"/>
    </location>
</feature>
<reference evidence="10 11" key="1">
    <citation type="submission" date="2016-12" db="EMBL/GenBank/DDBJ databases">
        <title>Izhakiella australiana sp. nov. of genus Izhakiella isolated from Australian desert.</title>
        <authorList>
            <person name="Ji M."/>
        </authorList>
    </citation>
    <scope>NUCLEOTIDE SEQUENCE [LARGE SCALE GENOMIC DNA]</scope>
    <source>
        <strain evidence="10 11">D4N98</strain>
    </source>
</reference>
<dbReference type="EMBL" id="MRUL01000023">
    <property type="protein sequence ID" value="OON36984.1"/>
    <property type="molecule type" value="Genomic_DNA"/>
</dbReference>
<keyword evidence="11" id="KW-1185">Reference proteome</keyword>
<dbReference type="InterPro" id="IPR013840">
    <property type="entry name" value="DNAligase_N"/>
</dbReference>
<dbReference type="PANTHER" id="PTHR47810:SF1">
    <property type="entry name" value="DNA LIGASE B"/>
    <property type="match status" value="1"/>
</dbReference>
<organism evidence="10 11">
    <name type="scientific">Izhakiella australiensis</name>
    <dbReference type="NCBI Taxonomy" id="1926881"/>
    <lineage>
        <taxon>Bacteria</taxon>
        <taxon>Pseudomonadati</taxon>
        <taxon>Pseudomonadota</taxon>
        <taxon>Gammaproteobacteria</taxon>
        <taxon>Enterobacterales</taxon>
        <taxon>Erwiniaceae</taxon>
        <taxon>Izhakiella</taxon>
    </lineage>
</organism>
<evidence type="ECO:0000256" key="2">
    <source>
        <dbReference type="ARBA" id="ARBA00022705"/>
    </source>
</evidence>
<dbReference type="EC" id="6.5.1.2" evidence="7"/>
<comment type="function">
    <text evidence="7">Catalyzes the formation of phosphodiester linkages between 5'-phosphoryl and 3'-hydroxyl groups in double-stranded DNA using NAD as a coenzyme and as the energy source for the reaction.</text>
</comment>
<dbReference type="Pfam" id="PF03120">
    <property type="entry name" value="OB_DNA_ligase"/>
    <property type="match status" value="1"/>
</dbReference>
<name>A0A1S8YD12_9GAMM</name>
<comment type="caution">
    <text evidence="10">The sequence shown here is derived from an EMBL/GenBank/DDBJ whole genome shotgun (WGS) entry which is preliminary data.</text>
</comment>
<dbReference type="NCBIfam" id="NF005987">
    <property type="entry name" value="PRK08097.1"/>
    <property type="match status" value="1"/>
</dbReference>
<dbReference type="Gene3D" id="2.40.50.140">
    <property type="entry name" value="Nucleic acid-binding proteins"/>
    <property type="match status" value="1"/>
</dbReference>
<comment type="similarity">
    <text evidence="7">Belongs to the NAD-dependent DNA ligase family. LigB subfamily.</text>
</comment>
<dbReference type="PROSITE" id="PS01055">
    <property type="entry name" value="DNA_LIGASE_N1"/>
    <property type="match status" value="1"/>
</dbReference>
<evidence type="ECO:0000313" key="11">
    <source>
        <dbReference type="Proteomes" id="UP000190667"/>
    </source>
</evidence>
<evidence type="ECO:0000256" key="7">
    <source>
        <dbReference type="HAMAP-Rule" id="MF_01587"/>
    </source>
</evidence>
<dbReference type="SUPFAM" id="SSF50249">
    <property type="entry name" value="Nucleic acid-binding proteins"/>
    <property type="match status" value="1"/>
</dbReference>
<keyword evidence="5 7" id="KW-0234">DNA repair</keyword>
<dbReference type="SUPFAM" id="SSF47781">
    <property type="entry name" value="RuvA domain 2-like"/>
    <property type="match status" value="1"/>
</dbReference>
<evidence type="ECO:0000256" key="4">
    <source>
        <dbReference type="ARBA" id="ARBA00023027"/>
    </source>
</evidence>
<dbReference type="InterPro" id="IPR018239">
    <property type="entry name" value="DNA_ligase_AS"/>
</dbReference>
<evidence type="ECO:0000256" key="8">
    <source>
        <dbReference type="SAM" id="SignalP"/>
    </source>
</evidence>
<dbReference type="GO" id="GO:0003911">
    <property type="term" value="F:DNA ligase (NAD+) activity"/>
    <property type="evidence" value="ECO:0007669"/>
    <property type="project" value="UniProtKB-UniRule"/>
</dbReference>
<dbReference type="InterPro" id="IPR050326">
    <property type="entry name" value="NAD_dep_DNA_ligaseB"/>
</dbReference>
<evidence type="ECO:0000259" key="9">
    <source>
        <dbReference type="SMART" id="SM00532"/>
    </source>
</evidence>
<feature type="active site" description="N6-AMP-lysine intermediate" evidence="7">
    <location>
        <position position="125"/>
    </location>
</feature>
<dbReference type="PANTHER" id="PTHR47810">
    <property type="entry name" value="DNA LIGASE"/>
    <property type="match status" value="1"/>
</dbReference>
<accession>A0A1S8YD12</accession>
<feature type="domain" description="NAD-dependent DNA ligase N-terminal" evidence="9">
    <location>
        <begin position="28"/>
        <end position="426"/>
    </location>
</feature>
<dbReference type="Gene3D" id="3.30.470.30">
    <property type="entry name" value="DNA ligase/mRNA capping enzyme"/>
    <property type="match status" value="1"/>
</dbReference>
<dbReference type="InterPro" id="IPR010994">
    <property type="entry name" value="RuvA_2-like"/>
</dbReference>
<dbReference type="InterPro" id="IPR004150">
    <property type="entry name" value="NAD_DNA_ligase_OB"/>
</dbReference>
<dbReference type="InterPro" id="IPR013839">
    <property type="entry name" value="DNAligase_adenylation"/>
</dbReference>
<dbReference type="InterPro" id="IPR020923">
    <property type="entry name" value="DNA_ligase_B"/>
</dbReference>
<evidence type="ECO:0000313" key="10">
    <source>
        <dbReference type="EMBL" id="OON36984.1"/>
    </source>
</evidence>
<dbReference type="AlphaFoldDB" id="A0A1S8YD12"/>
<keyword evidence="4 7" id="KW-0520">NAD</keyword>
<feature type="signal peptide" evidence="8">
    <location>
        <begin position="1"/>
        <end position="19"/>
    </location>
</feature>
<dbReference type="Pfam" id="PF01653">
    <property type="entry name" value="DNA_ligase_aden"/>
    <property type="match status" value="1"/>
</dbReference>
<keyword evidence="2 7" id="KW-0235">DNA replication</keyword>
<dbReference type="SMART" id="SM00532">
    <property type="entry name" value="LIGANc"/>
    <property type="match status" value="1"/>
</dbReference>